<keyword evidence="2" id="KW-1185">Reference proteome</keyword>
<dbReference type="EMBL" id="JANBUJ010000494">
    <property type="protein sequence ID" value="KAJ2771688.1"/>
    <property type="molecule type" value="Genomic_DNA"/>
</dbReference>
<protein>
    <submittedName>
        <fullName evidence="1">Uncharacterized protein</fullName>
    </submittedName>
</protein>
<gene>
    <name evidence="1" type="ORF">IWQ57_002097</name>
</gene>
<comment type="caution">
    <text evidence="1">The sequence shown here is derived from an EMBL/GenBank/DDBJ whole genome shotgun (WGS) entry which is preliminary data.</text>
</comment>
<sequence length="815" mass="89761">MRANTPLEPEEYVEQSMPWVFEQLRLGEQPLSVLFSNQVGYANIAGGGGPDGIGQDEIQTRLRKQAFGVLKGQVSEARVGIQKDAPLPDLAGYRKSCGATDYAHYACDMVQHYADTQLSYKVDFRHSTSDPCSIDRVLTTLHRLVGVSAPYQRFLVWLFQLARWDNPKVSTWWCVAYFTLLYYDMLALSLCLAPAFLVVYHRLRPSQAYDWLGFERPETSLIPAKVFQDAASGTIAKGLIAGHVWGMWNQTLGTHTHIMLADVTDWMERMKNCVTWKRPWASRVMVVMLACMGVMAYLLPAGVLQKLLGTGVGVQFFILAPLQFRHPRYRRMMWIVDLVLWHSPSDVELAVDMFYGPAAQEHAPSDAPAPLQSPAGQQPQTRGEQLWAGLRTLAADMQHAFNPFAKERGLPVMVLQTASSAALDLMDDDVAGELGLSDVINMGKKLGKSMLGDSTEGSSDEDRYTGLGGGDGSHVMSVMCESEEREWAKRQGLSERRTPRTLSIHSFGTLAADCIIAPPADMREMELDPQPPAADAASAMDVRSSLDDYSGGGRRASGASERRTSGESREHRGSLSSWARDISSRFQARRRSFHTSNGESGGRGDSGKRKDSAVHTVVPTKPTLQRTGAMSVANTESTHRHHARHSLDSRDDMIAEYREVARELGIPSPTAGSTKDANGTSPPDTAASSNLELTHEVNKLSAMRNKNARTANDTFDNKSLFAFRCLHQGRYGTLFVSTDQFVFRRSRIMGGHQSSVTSYKLSSVVAIRKAASGIGKSHGVQMLLSSGKTCSFYGLSKRDDIFGFLLVRCGNSHAC</sequence>
<reference evidence="1" key="1">
    <citation type="submission" date="2022-07" db="EMBL/GenBank/DDBJ databases">
        <title>Phylogenomic reconstructions and comparative analyses of Kickxellomycotina fungi.</title>
        <authorList>
            <person name="Reynolds N.K."/>
            <person name="Stajich J.E."/>
            <person name="Barry K."/>
            <person name="Grigoriev I.V."/>
            <person name="Crous P."/>
            <person name="Smith M.E."/>
        </authorList>
    </citation>
    <scope>NUCLEOTIDE SEQUENCE</scope>
    <source>
        <strain evidence="1">CBS 109366</strain>
    </source>
</reference>
<evidence type="ECO:0000313" key="2">
    <source>
        <dbReference type="Proteomes" id="UP001140234"/>
    </source>
</evidence>
<dbReference type="Proteomes" id="UP001140234">
    <property type="component" value="Unassembled WGS sequence"/>
</dbReference>
<proteinExistence type="predicted"/>
<organism evidence="1 2">
    <name type="scientific">Coemansia nantahalensis</name>
    <dbReference type="NCBI Taxonomy" id="2789366"/>
    <lineage>
        <taxon>Eukaryota</taxon>
        <taxon>Fungi</taxon>
        <taxon>Fungi incertae sedis</taxon>
        <taxon>Zoopagomycota</taxon>
        <taxon>Kickxellomycotina</taxon>
        <taxon>Kickxellomycetes</taxon>
        <taxon>Kickxellales</taxon>
        <taxon>Kickxellaceae</taxon>
        <taxon>Coemansia</taxon>
    </lineage>
</organism>
<accession>A0ACC1K1H4</accession>
<evidence type="ECO:0000313" key="1">
    <source>
        <dbReference type="EMBL" id="KAJ2771688.1"/>
    </source>
</evidence>
<name>A0ACC1K1H4_9FUNG</name>